<dbReference type="AlphaFoldDB" id="A0AAV6QRA5"/>
<gene>
    <name evidence="1" type="ORF">JOB18_002528</name>
</gene>
<dbReference type="EMBL" id="JAGKHQ010000015">
    <property type="protein sequence ID" value="KAG7495590.1"/>
    <property type="molecule type" value="Genomic_DNA"/>
</dbReference>
<reference evidence="1 2" key="1">
    <citation type="journal article" date="2021" name="Sci. Rep.">
        <title>Chromosome anchoring in Senegalese sole (Solea senegalensis) reveals sex-associated markers and genome rearrangements in flatfish.</title>
        <authorList>
            <person name="Guerrero-Cozar I."/>
            <person name="Gomez-Garrido J."/>
            <person name="Berbel C."/>
            <person name="Martinez-Blanch J.F."/>
            <person name="Alioto T."/>
            <person name="Claros M.G."/>
            <person name="Gagnaire P.A."/>
            <person name="Manchado M."/>
        </authorList>
    </citation>
    <scope>NUCLEOTIDE SEQUENCE [LARGE SCALE GENOMIC DNA]</scope>
    <source>
        <strain evidence="1">Sse05_10M</strain>
    </source>
</reference>
<accession>A0AAV6QRA5</accession>
<evidence type="ECO:0000313" key="1">
    <source>
        <dbReference type="EMBL" id="KAG7495590.1"/>
    </source>
</evidence>
<protein>
    <recommendedName>
        <fullName evidence="3">Secreted protein</fullName>
    </recommendedName>
</protein>
<evidence type="ECO:0000313" key="2">
    <source>
        <dbReference type="Proteomes" id="UP000693946"/>
    </source>
</evidence>
<organism evidence="1 2">
    <name type="scientific">Solea senegalensis</name>
    <name type="common">Senegalese sole</name>
    <dbReference type="NCBI Taxonomy" id="28829"/>
    <lineage>
        <taxon>Eukaryota</taxon>
        <taxon>Metazoa</taxon>
        <taxon>Chordata</taxon>
        <taxon>Craniata</taxon>
        <taxon>Vertebrata</taxon>
        <taxon>Euteleostomi</taxon>
        <taxon>Actinopterygii</taxon>
        <taxon>Neopterygii</taxon>
        <taxon>Teleostei</taxon>
        <taxon>Neoteleostei</taxon>
        <taxon>Acanthomorphata</taxon>
        <taxon>Carangaria</taxon>
        <taxon>Pleuronectiformes</taxon>
        <taxon>Pleuronectoidei</taxon>
        <taxon>Soleidae</taxon>
        <taxon>Solea</taxon>
    </lineage>
</organism>
<dbReference type="Proteomes" id="UP000693946">
    <property type="component" value="Linkage Group LG3"/>
</dbReference>
<keyword evidence="2" id="KW-1185">Reference proteome</keyword>
<sequence>MEQRQRVLLLLPLPLRPTDRLLFPRKERSFYTTALVSVSRFSATTIYRVGKVSSDADVVCLNDSAVFRFQTRWSSGSHCCRTVTVIRSPCSLRGSSHNGPELNLQLHH</sequence>
<evidence type="ECO:0008006" key="3">
    <source>
        <dbReference type="Google" id="ProtNLM"/>
    </source>
</evidence>
<comment type="caution">
    <text evidence="1">The sequence shown here is derived from an EMBL/GenBank/DDBJ whole genome shotgun (WGS) entry which is preliminary data.</text>
</comment>
<name>A0AAV6QRA5_SOLSE</name>
<proteinExistence type="predicted"/>